<dbReference type="GO" id="GO:0003887">
    <property type="term" value="F:DNA-directed DNA polymerase activity"/>
    <property type="evidence" value="ECO:0007669"/>
    <property type="project" value="UniProtKB-KW"/>
</dbReference>
<dbReference type="FunFam" id="1.20.1060.10:FF:000001">
    <property type="entry name" value="DNA polymerase I"/>
    <property type="match status" value="1"/>
</dbReference>
<dbReference type="PANTHER" id="PTHR10133">
    <property type="entry name" value="DNA POLYMERASE I"/>
    <property type="match status" value="1"/>
</dbReference>
<dbReference type="CDD" id="cd09859">
    <property type="entry name" value="PIN_53EXO"/>
    <property type="match status" value="1"/>
</dbReference>
<dbReference type="SUPFAM" id="SSF88723">
    <property type="entry name" value="PIN domain-like"/>
    <property type="match status" value="1"/>
</dbReference>
<evidence type="ECO:0000256" key="10">
    <source>
        <dbReference type="ARBA" id="ARBA00049244"/>
    </source>
</evidence>
<feature type="domain" description="5'-3' exonuclease" evidence="11">
    <location>
        <begin position="5"/>
        <end position="275"/>
    </location>
</feature>
<dbReference type="InterPro" id="IPR002421">
    <property type="entry name" value="5-3_exonuclease"/>
</dbReference>
<dbReference type="GO" id="GO:0008409">
    <property type="term" value="F:5'-3' exonuclease activity"/>
    <property type="evidence" value="ECO:0007669"/>
    <property type="project" value="InterPro"/>
</dbReference>
<evidence type="ECO:0000256" key="2">
    <source>
        <dbReference type="ARBA" id="ARBA00012417"/>
    </source>
</evidence>
<keyword evidence="6" id="KW-0227">DNA damage</keyword>
<dbReference type="InterPro" id="IPR001098">
    <property type="entry name" value="DNA-dir_DNA_pol_A_palm_dom"/>
</dbReference>
<dbReference type="SUPFAM" id="SSF56672">
    <property type="entry name" value="DNA/RNA polymerases"/>
    <property type="match status" value="1"/>
</dbReference>
<dbReference type="SUPFAM" id="SSF47807">
    <property type="entry name" value="5' to 3' exonuclease, C-terminal subdomain"/>
    <property type="match status" value="1"/>
</dbReference>
<dbReference type="Pfam" id="PF01367">
    <property type="entry name" value="5_3_exonuc"/>
    <property type="match status" value="1"/>
</dbReference>
<dbReference type="EC" id="2.7.7.7" evidence="2"/>
<dbReference type="FunFam" id="1.10.150.20:FF:000002">
    <property type="entry name" value="DNA polymerase I"/>
    <property type="match status" value="1"/>
</dbReference>
<dbReference type="InterPro" id="IPR008918">
    <property type="entry name" value="HhH2"/>
</dbReference>
<evidence type="ECO:0000259" key="11">
    <source>
        <dbReference type="SMART" id="SM00475"/>
    </source>
</evidence>
<evidence type="ECO:0000256" key="5">
    <source>
        <dbReference type="ARBA" id="ARBA00022705"/>
    </source>
</evidence>
<dbReference type="Gene3D" id="3.30.70.370">
    <property type="match status" value="1"/>
</dbReference>
<evidence type="ECO:0000256" key="6">
    <source>
        <dbReference type="ARBA" id="ARBA00022763"/>
    </source>
</evidence>
<dbReference type="CDD" id="cd08637">
    <property type="entry name" value="DNA_pol_A_pol_I_C"/>
    <property type="match status" value="1"/>
</dbReference>
<dbReference type="GO" id="GO:0003677">
    <property type="term" value="F:DNA binding"/>
    <property type="evidence" value="ECO:0007669"/>
    <property type="project" value="UniProtKB-KW"/>
</dbReference>
<dbReference type="PANTHER" id="PTHR10133:SF27">
    <property type="entry name" value="DNA POLYMERASE NU"/>
    <property type="match status" value="1"/>
</dbReference>
<comment type="catalytic activity">
    <reaction evidence="10">
        <text>DNA(n) + a 2'-deoxyribonucleoside 5'-triphosphate = DNA(n+1) + diphosphate</text>
        <dbReference type="Rhea" id="RHEA:22508"/>
        <dbReference type="Rhea" id="RHEA-COMP:17339"/>
        <dbReference type="Rhea" id="RHEA-COMP:17340"/>
        <dbReference type="ChEBI" id="CHEBI:33019"/>
        <dbReference type="ChEBI" id="CHEBI:61560"/>
        <dbReference type="ChEBI" id="CHEBI:173112"/>
        <dbReference type="EC" id="2.7.7.7"/>
    </reaction>
</comment>
<dbReference type="GO" id="GO:0006302">
    <property type="term" value="P:double-strand break repair"/>
    <property type="evidence" value="ECO:0007669"/>
    <property type="project" value="TreeGrafter"/>
</dbReference>
<keyword evidence="3" id="KW-0808">Transferase</keyword>
<evidence type="ECO:0000256" key="8">
    <source>
        <dbReference type="ARBA" id="ARBA00023125"/>
    </source>
</evidence>
<dbReference type="SMART" id="SM00279">
    <property type="entry name" value="HhH2"/>
    <property type="match status" value="1"/>
</dbReference>
<comment type="similarity">
    <text evidence="1">Belongs to the DNA polymerase type-A family.</text>
</comment>
<evidence type="ECO:0000256" key="4">
    <source>
        <dbReference type="ARBA" id="ARBA00022695"/>
    </source>
</evidence>
<dbReference type="InterPro" id="IPR043502">
    <property type="entry name" value="DNA/RNA_pol_sf"/>
</dbReference>
<dbReference type="PRINTS" id="PR00868">
    <property type="entry name" value="DNAPOLI"/>
</dbReference>
<dbReference type="Pfam" id="PF00476">
    <property type="entry name" value="DNA_pol_A"/>
    <property type="match status" value="1"/>
</dbReference>
<comment type="caution">
    <text evidence="13">The sequence shown here is derived from an EMBL/GenBank/DDBJ whole genome shotgun (WGS) entry which is preliminary data.</text>
</comment>
<keyword evidence="9" id="KW-0234">DNA repair</keyword>
<dbReference type="Gene3D" id="1.20.1060.10">
    <property type="entry name" value="Taq DNA Polymerase, Chain T, domain 4"/>
    <property type="match status" value="1"/>
</dbReference>
<dbReference type="InterPro" id="IPR020045">
    <property type="entry name" value="DNA_polI_H3TH"/>
</dbReference>
<dbReference type="FunFam" id="1.10.150.20:FF:000003">
    <property type="entry name" value="DNA polymerase I"/>
    <property type="match status" value="1"/>
</dbReference>
<dbReference type="InterPro" id="IPR002298">
    <property type="entry name" value="DNA_polymerase_A"/>
</dbReference>
<proteinExistence type="inferred from homology"/>
<evidence type="ECO:0000259" key="12">
    <source>
        <dbReference type="SMART" id="SM00482"/>
    </source>
</evidence>
<dbReference type="AlphaFoldDB" id="A0A1G2PM01"/>
<keyword evidence="5" id="KW-0235">DNA replication</keyword>
<keyword evidence="4" id="KW-0548">Nucleotidyltransferase</keyword>
<dbReference type="Gene3D" id="3.40.50.1010">
    <property type="entry name" value="5'-nuclease"/>
    <property type="match status" value="1"/>
</dbReference>
<dbReference type="InterPro" id="IPR020046">
    <property type="entry name" value="5-3_exonucl_a-hlix_arch_N"/>
</dbReference>
<reference evidence="13 14" key="1">
    <citation type="journal article" date="2016" name="Nat. Commun.">
        <title>Thousands of microbial genomes shed light on interconnected biogeochemical processes in an aquifer system.</title>
        <authorList>
            <person name="Anantharaman K."/>
            <person name="Brown C.T."/>
            <person name="Hug L.A."/>
            <person name="Sharon I."/>
            <person name="Castelle C.J."/>
            <person name="Probst A.J."/>
            <person name="Thomas B.C."/>
            <person name="Singh A."/>
            <person name="Wilkins M.J."/>
            <person name="Karaoz U."/>
            <person name="Brodie E.L."/>
            <person name="Williams K.H."/>
            <person name="Hubbard S.S."/>
            <person name="Banfield J.F."/>
        </authorList>
    </citation>
    <scope>NUCLEOTIDE SEQUENCE [LARGE SCALE GENOMIC DNA]</scope>
</reference>
<accession>A0A1G2PM01</accession>
<evidence type="ECO:0000256" key="7">
    <source>
        <dbReference type="ARBA" id="ARBA00022932"/>
    </source>
</evidence>
<dbReference type="InterPro" id="IPR029060">
    <property type="entry name" value="PIN-like_dom_sf"/>
</dbReference>
<dbReference type="Gene3D" id="1.10.150.20">
    <property type="entry name" value="5' to 3' exonuclease, C-terminal subdomain"/>
    <property type="match status" value="2"/>
</dbReference>
<evidence type="ECO:0000313" key="14">
    <source>
        <dbReference type="Proteomes" id="UP000178646"/>
    </source>
</evidence>
<keyword evidence="7" id="KW-0239">DNA-directed DNA polymerase</keyword>
<dbReference type="Proteomes" id="UP000178646">
    <property type="component" value="Unassembled WGS sequence"/>
</dbReference>
<dbReference type="EMBL" id="MHSU01000034">
    <property type="protein sequence ID" value="OHA49365.1"/>
    <property type="molecule type" value="Genomic_DNA"/>
</dbReference>
<dbReference type="SMART" id="SM00482">
    <property type="entry name" value="POLAc"/>
    <property type="match status" value="1"/>
</dbReference>
<evidence type="ECO:0000256" key="1">
    <source>
        <dbReference type="ARBA" id="ARBA00007705"/>
    </source>
</evidence>
<evidence type="ECO:0000313" key="13">
    <source>
        <dbReference type="EMBL" id="OHA49365.1"/>
    </source>
</evidence>
<name>A0A1G2PM01_9BACT</name>
<organism evidence="13 14">
    <name type="scientific">Candidatus Terrybacteria bacterium RIFCSPHIGHO2_02_41_19</name>
    <dbReference type="NCBI Taxonomy" id="1802364"/>
    <lineage>
        <taxon>Bacteria</taxon>
        <taxon>Candidatus Terryibacteriota</taxon>
    </lineage>
</organism>
<dbReference type="SMART" id="SM00475">
    <property type="entry name" value="53EXOc"/>
    <property type="match status" value="1"/>
</dbReference>
<dbReference type="CDD" id="cd09898">
    <property type="entry name" value="H3TH_53EXO"/>
    <property type="match status" value="1"/>
</dbReference>
<evidence type="ECO:0000256" key="9">
    <source>
        <dbReference type="ARBA" id="ARBA00023204"/>
    </source>
</evidence>
<gene>
    <name evidence="13" type="ORF">A2W59_02625</name>
</gene>
<dbReference type="InterPro" id="IPR036279">
    <property type="entry name" value="5-3_exonuclease_C_sf"/>
</dbReference>
<dbReference type="Pfam" id="PF02739">
    <property type="entry name" value="5_3_exonuc_N"/>
    <property type="match status" value="1"/>
</dbReference>
<evidence type="ECO:0000256" key="3">
    <source>
        <dbReference type="ARBA" id="ARBA00022679"/>
    </source>
</evidence>
<feature type="domain" description="DNA-directed DNA polymerase family A palm" evidence="12">
    <location>
        <begin position="498"/>
        <end position="706"/>
    </location>
</feature>
<dbReference type="GO" id="GO:0006261">
    <property type="term" value="P:DNA-templated DNA replication"/>
    <property type="evidence" value="ECO:0007669"/>
    <property type="project" value="InterPro"/>
</dbReference>
<sequence>MPETNRKILVLLDAHAILHRAFHALPDFTSPKGEPTGALYGFTAFLIKVIRELKPDYIAAAYDLPKPTFRHIAYDKYKAGRTKMDDSLAKQINRSHDILKAFNVPVYSAEGFEADDVLGTIVEKIQKNPEWEKGIKTVIASGDMDTLQLVRDNDVVIYTLKKGINETIVYDEKAVVERYGFGPELIVDYKALKGDPSDNIIGVKGIGEKSATELIKKYGGIENIFAKLKEGKIEAKSRVIELLKRGEEEAQFSKTLAEIRRDAPIDFYLEKISWKEKFYKEKTKPILNELGFRSLADRLNRENKKSIEVGQEKETKEIKNESAKEMKTKTIVSDQIMDNIEKPLIKILSEMENRGVLLDVNYLKKLSEEKHKELNELEKKIWKLAGQEFNINSPKQMGEVLFVKLGLGGARPKKTATGAYSTNISQLVKLKGNHPIIDDIMEYREVSKLVSTYIDALPQLADKNNRLHTHFDSFGAATGRLSSQNPNLQNIPKKTERGREVRKAFVADKGFELAAFDYSQIDLRSAAILSGDKNLAEIFQKGDDAHALAAAKVFGVKPEKVTAGMRRKIKVINFGVLYGMGINALRKNLGGTREEAQKFYGEYFKNFSGLKEYIEKTKKFARENGWTETLFGRRRYFPEINSSAGFLQKEAERMAVNMPIQGTSADFIKLAMVLVDKALEENGLKDKVFMLLQIHDELLFEIRNDAIGTAVPIIKKAMESVYPLEEKDIELVAEQYKKINLPEVPTEVKVEAGDNWDEMKEL</sequence>
<protein>
    <recommendedName>
        <fullName evidence="2">DNA-directed DNA polymerase</fullName>
        <ecNumber evidence="2">2.7.7.7</ecNumber>
    </recommendedName>
</protein>
<keyword evidence="8" id="KW-0238">DNA-binding</keyword>